<dbReference type="AlphaFoldDB" id="G0LIJ0"/>
<feature type="region of interest" description="Disordered" evidence="1">
    <location>
        <begin position="1"/>
        <end position="26"/>
    </location>
</feature>
<dbReference type="HOGENOM" id="CLU_186519_0_0_2"/>
<dbReference type="KEGG" id="hwc:Hqrw_2379"/>
<dbReference type="OrthoDB" id="220598at2157"/>
<evidence type="ECO:0000313" key="3">
    <source>
        <dbReference type="EMBL" id="CCC40242.1"/>
    </source>
</evidence>
<evidence type="ECO:0000256" key="1">
    <source>
        <dbReference type="SAM" id="MobiDB-lite"/>
    </source>
</evidence>
<feature type="compositionally biased region" description="Basic and acidic residues" evidence="1">
    <location>
        <begin position="17"/>
        <end position="26"/>
    </location>
</feature>
<protein>
    <recommendedName>
        <fullName evidence="2">DUF7389 domain-containing protein</fullName>
    </recommendedName>
</protein>
<dbReference type="GeneID" id="12447094"/>
<evidence type="ECO:0000259" key="2">
    <source>
        <dbReference type="Pfam" id="PF24115"/>
    </source>
</evidence>
<dbReference type="InterPro" id="IPR055813">
    <property type="entry name" value="DUF7389"/>
</dbReference>
<name>G0LIJ0_HALWC</name>
<sequence length="92" mass="10340">MSDSKQQPGRVVESSSSEERTKRTEYVERSDVGVSLTVKLKRGTGTRDQDEVIAKAKGKTLEDAREDMETLRGYIHDLAEDARQIQPGEDDE</sequence>
<dbReference type="Proteomes" id="UP000007954">
    <property type="component" value="Chromosome"/>
</dbReference>
<organism evidence="3 4">
    <name type="scientific">Haloquadratum walsbyi (strain DSM 16854 / JCM 12705 / C23)</name>
    <dbReference type="NCBI Taxonomy" id="768065"/>
    <lineage>
        <taxon>Archaea</taxon>
        <taxon>Methanobacteriati</taxon>
        <taxon>Methanobacteriota</taxon>
        <taxon>Stenosarchaea group</taxon>
        <taxon>Halobacteria</taxon>
        <taxon>Halobacteriales</taxon>
        <taxon>Haloferacaceae</taxon>
        <taxon>Haloquadratum</taxon>
    </lineage>
</organism>
<dbReference type="EMBL" id="FR746099">
    <property type="protein sequence ID" value="CCC40242.1"/>
    <property type="molecule type" value="Genomic_DNA"/>
</dbReference>
<gene>
    <name evidence="3" type="ordered locus">Hqrw_2379</name>
</gene>
<dbReference type="Pfam" id="PF24115">
    <property type="entry name" value="DUF7389"/>
    <property type="match status" value="1"/>
</dbReference>
<feature type="domain" description="DUF7389" evidence="2">
    <location>
        <begin position="23"/>
        <end position="89"/>
    </location>
</feature>
<proteinExistence type="predicted"/>
<dbReference type="RefSeq" id="WP_014555917.1">
    <property type="nucleotide sequence ID" value="NC_017459.1"/>
</dbReference>
<evidence type="ECO:0000313" key="4">
    <source>
        <dbReference type="Proteomes" id="UP000007954"/>
    </source>
</evidence>
<reference evidence="3 4" key="1">
    <citation type="journal article" date="2011" name="PLoS ONE">
        <title>Haloquadratum walsbyi: limited diversity in a global pond.</title>
        <authorList>
            <person name="Dyall-Smith M."/>
            <person name="Pfeiffer F."/>
            <person name="Klee K."/>
            <person name="Palm P."/>
            <person name="Gross K."/>
            <person name="Schuster S.C."/>
            <person name="Rampp M."/>
            <person name="Oesterhelt D."/>
        </authorList>
    </citation>
    <scope>NUCLEOTIDE SEQUENCE [LARGE SCALE GENOMIC DNA]</scope>
    <source>
        <strain evidence="4">DSM 16854 / JCM 12705 / C23</strain>
    </source>
</reference>
<accession>G0LIJ0</accession>